<dbReference type="Proteomes" id="UP000031186">
    <property type="component" value="Unassembled WGS sequence"/>
</dbReference>
<accession>A0A0B4F0A1</accession>
<feature type="non-terminal residue" evidence="1">
    <location>
        <position position="1"/>
    </location>
</feature>
<dbReference type="VEuPathDB" id="FungiDB:MAN_09057"/>
<proteinExistence type="predicted"/>
<sequence length="98" mass="10283">MSGWPLRGGPPCCRRTLLIGEGKGKIQFAACATRRLGAGVSKGIRNHGRERDALMTAQDIAQPVTGGCACVLIAAGVLRAIGVCPTYVLTHRVTLRSP</sequence>
<dbReference type="AlphaFoldDB" id="A0A0B4F0A1"/>
<dbReference type="HOGENOM" id="CLU_2334049_0_0_1"/>
<evidence type="ECO:0000313" key="2">
    <source>
        <dbReference type="Proteomes" id="UP000031186"/>
    </source>
</evidence>
<dbReference type="EMBL" id="AZNF01000015">
    <property type="protein sequence ID" value="KID61292.1"/>
    <property type="molecule type" value="Genomic_DNA"/>
</dbReference>
<name>A0A0B4F0A1_METAF</name>
<protein>
    <submittedName>
        <fullName evidence="1">Uncharacterized protein</fullName>
    </submittedName>
</protein>
<organism evidence="1 2">
    <name type="scientific">Metarhizium anisopliae (strain ARSEF 549)</name>
    <dbReference type="NCBI Taxonomy" id="3151832"/>
    <lineage>
        <taxon>Eukaryota</taxon>
        <taxon>Fungi</taxon>
        <taxon>Dikarya</taxon>
        <taxon>Ascomycota</taxon>
        <taxon>Pezizomycotina</taxon>
        <taxon>Sordariomycetes</taxon>
        <taxon>Hypocreomycetidae</taxon>
        <taxon>Hypocreales</taxon>
        <taxon>Clavicipitaceae</taxon>
        <taxon>Metarhizium</taxon>
    </lineage>
</organism>
<gene>
    <name evidence="1" type="ORF">MAN_09057</name>
</gene>
<keyword evidence="2" id="KW-1185">Reference proteome</keyword>
<evidence type="ECO:0000313" key="1">
    <source>
        <dbReference type="EMBL" id="KID61292.1"/>
    </source>
</evidence>
<reference evidence="1 2" key="1">
    <citation type="journal article" date="2014" name="Proc. Natl. Acad. Sci. U.S.A.">
        <title>Trajectory and genomic determinants of fungal-pathogen speciation and host adaptation.</title>
        <authorList>
            <person name="Hu X."/>
            <person name="Xiao G."/>
            <person name="Zheng P."/>
            <person name="Shang Y."/>
            <person name="Su Y."/>
            <person name="Zhang X."/>
            <person name="Liu X."/>
            <person name="Zhan S."/>
            <person name="St Leger R.J."/>
            <person name="Wang C."/>
        </authorList>
    </citation>
    <scope>NUCLEOTIDE SEQUENCE [LARGE SCALE GENOMIC DNA]</scope>
    <source>
        <strain evidence="1 2">ARSEF 549</strain>
    </source>
</reference>
<comment type="caution">
    <text evidence="1">The sequence shown here is derived from an EMBL/GenBank/DDBJ whole genome shotgun (WGS) entry which is preliminary data.</text>
</comment>